<proteinExistence type="inferred from homology"/>
<feature type="region of interest" description="Disordered" evidence="10">
    <location>
        <begin position="1"/>
        <end position="37"/>
    </location>
</feature>
<dbReference type="PANTHER" id="PTHR33446">
    <property type="entry name" value="PROTEIN TONB-RELATED"/>
    <property type="match status" value="1"/>
</dbReference>
<dbReference type="GO" id="GO:0015031">
    <property type="term" value="P:protein transport"/>
    <property type="evidence" value="ECO:0007669"/>
    <property type="project" value="UniProtKB-KW"/>
</dbReference>
<keyword evidence="5" id="KW-0997">Cell inner membrane</keyword>
<feature type="compositionally biased region" description="Low complexity" evidence="10">
    <location>
        <begin position="18"/>
        <end position="37"/>
    </location>
</feature>
<dbReference type="PROSITE" id="PS52015">
    <property type="entry name" value="TONB_CTD"/>
    <property type="match status" value="1"/>
</dbReference>
<evidence type="ECO:0000256" key="11">
    <source>
        <dbReference type="SAM" id="Phobius"/>
    </source>
</evidence>
<evidence type="ECO:0000256" key="7">
    <source>
        <dbReference type="ARBA" id="ARBA00022927"/>
    </source>
</evidence>
<evidence type="ECO:0000256" key="4">
    <source>
        <dbReference type="ARBA" id="ARBA00022475"/>
    </source>
</evidence>
<evidence type="ECO:0000313" key="13">
    <source>
        <dbReference type="EMBL" id="SNS56798.1"/>
    </source>
</evidence>
<keyword evidence="7" id="KW-0653">Protein transport</keyword>
<dbReference type="EMBL" id="FZOS01000009">
    <property type="protein sequence ID" value="SNS56798.1"/>
    <property type="molecule type" value="Genomic_DNA"/>
</dbReference>
<dbReference type="OrthoDB" id="9792439at2"/>
<dbReference type="NCBIfam" id="TIGR01352">
    <property type="entry name" value="tonB_Cterm"/>
    <property type="match status" value="1"/>
</dbReference>
<evidence type="ECO:0000256" key="8">
    <source>
        <dbReference type="ARBA" id="ARBA00022989"/>
    </source>
</evidence>
<accession>A0A239FJR9</accession>
<dbReference type="InterPro" id="IPR037682">
    <property type="entry name" value="TonB_C"/>
</dbReference>
<evidence type="ECO:0000259" key="12">
    <source>
        <dbReference type="PROSITE" id="PS52015"/>
    </source>
</evidence>
<dbReference type="Pfam" id="PF03544">
    <property type="entry name" value="TonB_C"/>
    <property type="match status" value="1"/>
</dbReference>
<evidence type="ECO:0000256" key="3">
    <source>
        <dbReference type="ARBA" id="ARBA00022448"/>
    </source>
</evidence>
<reference evidence="14" key="1">
    <citation type="submission" date="2017-06" db="EMBL/GenBank/DDBJ databases">
        <authorList>
            <person name="Varghese N."/>
            <person name="Submissions S."/>
        </authorList>
    </citation>
    <scope>NUCLEOTIDE SEQUENCE [LARGE SCALE GENOMIC DNA]</scope>
    <source>
        <strain evidence="14">LNB2</strain>
    </source>
</reference>
<organism evidence="13 14">
    <name type="scientific">Edaphosphingomonas laterariae</name>
    <dbReference type="NCBI Taxonomy" id="861865"/>
    <lineage>
        <taxon>Bacteria</taxon>
        <taxon>Pseudomonadati</taxon>
        <taxon>Pseudomonadota</taxon>
        <taxon>Alphaproteobacteria</taxon>
        <taxon>Sphingomonadales</taxon>
        <taxon>Rhizorhabdaceae</taxon>
        <taxon>Edaphosphingomonas</taxon>
    </lineage>
</organism>
<dbReference type="GO" id="GO:0005886">
    <property type="term" value="C:plasma membrane"/>
    <property type="evidence" value="ECO:0007669"/>
    <property type="project" value="UniProtKB-SubCell"/>
</dbReference>
<dbReference type="InterPro" id="IPR006260">
    <property type="entry name" value="TonB/TolA_C"/>
</dbReference>
<keyword evidence="6 11" id="KW-0812">Transmembrane</keyword>
<gene>
    <name evidence="13" type="ORF">SAMN06295912_10965</name>
</gene>
<dbReference type="Gene3D" id="3.30.1150.10">
    <property type="match status" value="1"/>
</dbReference>
<keyword evidence="3" id="KW-0813">Transport</keyword>
<evidence type="ECO:0000256" key="10">
    <source>
        <dbReference type="SAM" id="MobiDB-lite"/>
    </source>
</evidence>
<name>A0A239FJR9_9SPHN</name>
<feature type="transmembrane region" description="Helical" evidence="11">
    <location>
        <begin position="50"/>
        <end position="70"/>
    </location>
</feature>
<dbReference type="InterPro" id="IPR051045">
    <property type="entry name" value="TonB-dependent_transducer"/>
</dbReference>
<evidence type="ECO:0000256" key="6">
    <source>
        <dbReference type="ARBA" id="ARBA00022692"/>
    </source>
</evidence>
<evidence type="ECO:0000256" key="1">
    <source>
        <dbReference type="ARBA" id="ARBA00004383"/>
    </source>
</evidence>
<evidence type="ECO:0000313" key="14">
    <source>
        <dbReference type="Proteomes" id="UP000198281"/>
    </source>
</evidence>
<protein>
    <submittedName>
        <fullName evidence="13">Outer membrane transport energization protein TonB</fullName>
    </submittedName>
</protein>
<evidence type="ECO:0000256" key="9">
    <source>
        <dbReference type="ARBA" id="ARBA00023136"/>
    </source>
</evidence>
<keyword evidence="9 11" id="KW-0472">Membrane</keyword>
<keyword evidence="8 11" id="KW-1133">Transmembrane helix</keyword>
<evidence type="ECO:0000256" key="5">
    <source>
        <dbReference type="ARBA" id="ARBA00022519"/>
    </source>
</evidence>
<comment type="subcellular location">
    <subcellularLocation>
        <location evidence="1">Cell inner membrane</location>
        <topology evidence="1">Single-pass membrane protein</topology>
        <orientation evidence="1">Periplasmic side</orientation>
    </subcellularLocation>
</comment>
<evidence type="ECO:0000256" key="2">
    <source>
        <dbReference type="ARBA" id="ARBA00006555"/>
    </source>
</evidence>
<feature type="domain" description="TonB C-terminal" evidence="12">
    <location>
        <begin position="159"/>
        <end position="250"/>
    </location>
</feature>
<dbReference type="SUPFAM" id="SSF74653">
    <property type="entry name" value="TolA/TonB C-terminal domain"/>
    <property type="match status" value="1"/>
</dbReference>
<dbReference type="RefSeq" id="WP_089219513.1">
    <property type="nucleotide sequence ID" value="NZ_FZOS01000009.1"/>
</dbReference>
<comment type="similarity">
    <text evidence="2">Belongs to the TonB family.</text>
</comment>
<sequence>MHAVSLRDAGERRRDATFHATFPPAPEAAPDTATPIDPDSRFDTRRRPNIGAIGAVALVHAGLFAALIQMNVIPIKAVKREPLVVELIVEPPAPPPAPPETKVEPVKPIEPVVVAPTPIVRTIAPPPPPVVATATPPPPQSAVVAANATPAPPAGPVSAGDLSSTMIEFKAPAYPVESRRKKEQGIVLLNLLLGLDGRVSEIAVQKSSGFARLDEAALKAVRRWRWSPLMRGGQPMMVRGVVEIPFIIKN</sequence>
<dbReference type="AlphaFoldDB" id="A0A239FJR9"/>
<dbReference type="Proteomes" id="UP000198281">
    <property type="component" value="Unassembled WGS sequence"/>
</dbReference>
<dbReference type="GO" id="GO:0055085">
    <property type="term" value="P:transmembrane transport"/>
    <property type="evidence" value="ECO:0007669"/>
    <property type="project" value="InterPro"/>
</dbReference>
<keyword evidence="4" id="KW-1003">Cell membrane</keyword>
<feature type="compositionally biased region" description="Basic and acidic residues" evidence="10">
    <location>
        <begin position="8"/>
        <end position="17"/>
    </location>
</feature>
<keyword evidence="14" id="KW-1185">Reference proteome</keyword>